<name>A0ABW2HTA0_9ACTN</name>
<accession>A0ABW2HTA0</accession>
<dbReference type="PANTHER" id="PTHR10133:SF27">
    <property type="entry name" value="DNA POLYMERASE NU"/>
    <property type="match status" value="1"/>
</dbReference>
<dbReference type="CDD" id="cd06444">
    <property type="entry name" value="DNA_pol_A"/>
    <property type="match status" value="1"/>
</dbReference>
<evidence type="ECO:0000256" key="3">
    <source>
        <dbReference type="ARBA" id="ARBA00049244"/>
    </source>
</evidence>
<feature type="region of interest" description="Disordered" evidence="4">
    <location>
        <begin position="1"/>
        <end position="23"/>
    </location>
</feature>
<dbReference type="InterPro" id="IPR001098">
    <property type="entry name" value="DNA-dir_DNA_pol_A_palm_dom"/>
</dbReference>
<dbReference type="RefSeq" id="WP_378970508.1">
    <property type="nucleotide sequence ID" value="NZ_JBHTBJ010000014.1"/>
</dbReference>
<dbReference type="EMBL" id="JBHTBJ010000014">
    <property type="protein sequence ID" value="MFC7276322.1"/>
    <property type="molecule type" value="Genomic_DNA"/>
</dbReference>
<comment type="caution">
    <text evidence="6">The sequence shown here is derived from an EMBL/GenBank/DDBJ whole genome shotgun (WGS) entry which is preliminary data.</text>
</comment>
<organism evidence="6 7">
    <name type="scientific">Paractinoplanes rhizophilus</name>
    <dbReference type="NCBI Taxonomy" id="1416877"/>
    <lineage>
        <taxon>Bacteria</taxon>
        <taxon>Bacillati</taxon>
        <taxon>Actinomycetota</taxon>
        <taxon>Actinomycetes</taxon>
        <taxon>Micromonosporales</taxon>
        <taxon>Micromonosporaceae</taxon>
        <taxon>Paractinoplanes</taxon>
    </lineage>
</organism>
<dbReference type="EC" id="2.7.7.7" evidence="1"/>
<sequence>MHVAVASDPDGPGGRLADLPAGAPRHVPDLAAAIAERETTDQPRWVWPATSEIYPALLRAGVRVARCHDLELTEALLLGHEGRWGAPRSLAAARARLHHLPVPADPPPRQPEPPGFAQAALFETTSAPPSAAGFDVLQAIREVYEDQQARTAATEHPGRFRLLIAAESAGALVGAEMGHAGLPWRADVHDQLLRELLGAPQPVGPPRRLAELTAAINDALGMRGLHPDSPAEVVRAFARNGVEIPNTRAWVLKRVDHPAVRPLIEYKELYRIWTAHGWSWCDSWVKDGRFRPEYVPGGVVSGRWATRGGGALQVPKVVRRAVIADPGWRFVVADAGQLEPRVLAAVSGDRRLAAAAAAGDLYAALATDSFDGDRAKAKVALLGAMYGQTGGAAVPALAVLRKHYPVAFEFVEAAARTGEAGGLVRSWLGRTCPPAAAAWRDAGLDPPEEAGSAELPQGGASGRARGRFTRNFVVQATAAEWALVLLATLRTALEGSKAELVLFVHDEVVVHCPEEEAAGVAEAVRASAVQAGRLLFGDTAVRFPLDVSVVGAYADAK</sequence>
<keyword evidence="6" id="KW-0269">Exonuclease</keyword>
<evidence type="ECO:0000313" key="6">
    <source>
        <dbReference type="EMBL" id="MFC7276322.1"/>
    </source>
</evidence>
<dbReference type="GO" id="GO:0004527">
    <property type="term" value="F:exonuclease activity"/>
    <property type="evidence" value="ECO:0007669"/>
    <property type="project" value="UniProtKB-KW"/>
</dbReference>
<dbReference type="Gene3D" id="3.30.70.370">
    <property type="match status" value="1"/>
</dbReference>
<keyword evidence="7" id="KW-1185">Reference proteome</keyword>
<feature type="domain" description="DNA-directed DNA polymerase family A palm" evidence="5">
    <location>
        <begin position="315"/>
        <end position="516"/>
    </location>
</feature>
<dbReference type="Gene3D" id="1.10.150.20">
    <property type="entry name" value="5' to 3' exonuclease, C-terminal subdomain"/>
    <property type="match status" value="1"/>
</dbReference>
<dbReference type="SMART" id="SM00482">
    <property type="entry name" value="POLAc"/>
    <property type="match status" value="1"/>
</dbReference>
<evidence type="ECO:0000256" key="4">
    <source>
        <dbReference type="SAM" id="MobiDB-lite"/>
    </source>
</evidence>
<dbReference type="SUPFAM" id="SSF56672">
    <property type="entry name" value="DNA/RNA polymerases"/>
    <property type="match status" value="1"/>
</dbReference>
<feature type="region of interest" description="Disordered" evidence="4">
    <location>
        <begin position="441"/>
        <end position="462"/>
    </location>
</feature>
<comment type="catalytic activity">
    <reaction evidence="3">
        <text>DNA(n) + a 2'-deoxyribonucleoside 5'-triphosphate = DNA(n+1) + diphosphate</text>
        <dbReference type="Rhea" id="RHEA:22508"/>
        <dbReference type="Rhea" id="RHEA-COMP:17339"/>
        <dbReference type="Rhea" id="RHEA-COMP:17340"/>
        <dbReference type="ChEBI" id="CHEBI:33019"/>
        <dbReference type="ChEBI" id="CHEBI:61560"/>
        <dbReference type="ChEBI" id="CHEBI:173112"/>
        <dbReference type="EC" id="2.7.7.7"/>
    </reaction>
</comment>
<dbReference type="Proteomes" id="UP001596548">
    <property type="component" value="Unassembled WGS sequence"/>
</dbReference>
<gene>
    <name evidence="6" type="ORF">ACFQS1_20205</name>
</gene>
<dbReference type="NCBIfam" id="NF011538">
    <property type="entry name" value="PRK14975.1-1"/>
    <property type="match status" value="1"/>
</dbReference>
<evidence type="ECO:0000256" key="2">
    <source>
        <dbReference type="ARBA" id="ARBA00022705"/>
    </source>
</evidence>
<keyword evidence="2" id="KW-0235">DNA replication</keyword>
<proteinExistence type="predicted"/>
<keyword evidence="6" id="KW-0378">Hydrolase</keyword>
<dbReference type="InterPro" id="IPR043502">
    <property type="entry name" value="DNA/RNA_pol_sf"/>
</dbReference>
<protein>
    <recommendedName>
        <fullName evidence="1">DNA-directed DNA polymerase</fullName>
        <ecNumber evidence="1">2.7.7.7</ecNumber>
    </recommendedName>
</protein>
<dbReference type="PANTHER" id="PTHR10133">
    <property type="entry name" value="DNA POLYMERASE I"/>
    <property type="match status" value="1"/>
</dbReference>
<evidence type="ECO:0000313" key="7">
    <source>
        <dbReference type="Proteomes" id="UP001596548"/>
    </source>
</evidence>
<evidence type="ECO:0000259" key="5">
    <source>
        <dbReference type="SMART" id="SM00482"/>
    </source>
</evidence>
<dbReference type="Pfam" id="PF00476">
    <property type="entry name" value="DNA_pol_A"/>
    <property type="match status" value="1"/>
</dbReference>
<dbReference type="InterPro" id="IPR002298">
    <property type="entry name" value="DNA_polymerase_A"/>
</dbReference>
<evidence type="ECO:0000256" key="1">
    <source>
        <dbReference type="ARBA" id="ARBA00012417"/>
    </source>
</evidence>
<dbReference type="PRINTS" id="PR00868">
    <property type="entry name" value="DNAPOLI"/>
</dbReference>
<keyword evidence="6" id="KW-0540">Nuclease</keyword>
<reference evidence="7" key="1">
    <citation type="journal article" date="2019" name="Int. J. Syst. Evol. Microbiol.">
        <title>The Global Catalogue of Microorganisms (GCM) 10K type strain sequencing project: providing services to taxonomists for standard genome sequencing and annotation.</title>
        <authorList>
            <consortium name="The Broad Institute Genomics Platform"/>
            <consortium name="The Broad Institute Genome Sequencing Center for Infectious Disease"/>
            <person name="Wu L."/>
            <person name="Ma J."/>
        </authorList>
    </citation>
    <scope>NUCLEOTIDE SEQUENCE [LARGE SCALE GENOMIC DNA]</scope>
    <source>
        <strain evidence="7">XZYJT-10</strain>
    </source>
</reference>